<dbReference type="Proteomes" id="UP000185596">
    <property type="component" value="Unassembled WGS sequence"/>
</dbReference>
<dbReference type="PIRSF" id="PIRSF000136">
    <property type="entry name" value="LGO_GLO"/>
    <property type="match status" value="1"/>
</dbReference>
<dbReference type="Gene3D" id="3.30.70.2520">
    <property type="match status" value="1"/>
</dbReference>
<feature type="domain" description="FAD-binding PCMH-type" evidence="2">
    <location>
        <begin position="9"/>
        <end position="171"/>
    </location>
</feature>
<dbReference type="PANTHER" id="PTHR43762:SF1">
    <property type="entry name" value="D-ARABINONO-1,4-LACTONE OXIDASE"/>
    <property type="match status" value="1"/>
</dbReference>
<dbReference type="GO" id="GO:0080049">
    <property type="term" value="F:L-gulono-1,4-lactone dehydrogenase activity"/>
    <property type="evidence" value="ECO:0007669"/>
    <property type="project" value="TreeGrafter"/>
</dbReference>
<dbReference type="InterPro" id="IPR010031">
    <property type="entry name" value="FAD_lactone_oxidase-like"/>
</dbReference>
<dbReference type="SUPFAM" id="SSF56176">
    <property type="entry name" value="FAD-binding/transporter-associated domain-like"/>
    <property type="match status" value="1"/>
</dbReference>
<protein>
    <recommendedName>
        <fullName evidence="2">FAD-binding PCMH-type domain-containing protein</fullName>
    </recommendedName>
</protein>
<dbReference type="Gene3D" id="3.30.43.10">
    <property type="entry name" value="Uridine Diphospho-n-acetylenolpyruvylglucosamine Reductase, domain 2"/>
    <property type="match status" value="1"/>
</dbReference>
<dbReference type="Pfam" id="PF04030">
    <property type="entry name" value="ALO"/>
    <property type="match status" value="1"/>
</dbReference>
<dbReference type="PANTHER" id="PTHR43762">
    <property type="entry name" value="L-GULONOLACTONE OXIDASE"/>
    <property type="match status" value="1"/>
</dbReference>
<evidence type="ECO:0000313" key="3">
    <source>
        <dbReference type="EMBL" id="OLF13531.1"/>
    </source>
</evidence>
<dbReference type="RefSeq" id="WP_075128548.1">
    <property type="nucleotide sequence ID" value="NZ_MSIE01000054.1"/>
</dbReference>
<dbReference type="OrthoDB" id="9800184at2"/>
<dbReference type="PROSITE" id="PS51387">
    <property type="entry name" value="FAD_PCMH"/>
    <property type="match status" value="1"/>
</dbReference>
<gene>
    <name evidence="3" type="ORF">BU204_26895</name>
</gene>
<evidence type="ECO:0000313" key="4">
    <source>
        <dbReference type="Proteomes" id="UP000185596"/>
    </source>
</evidence>
<reference evidence="3 4" key="1">
    <citation type="submission" date="2016-12" db="EMBL/GenBank/DDBJ databases">
        <title>The draft genome sequence of Actinophytocola sp. 11-183.</title>
        <authorList>
            <person name="Wang W."/>
            <person name="Yuan L."/>
        </authorList>
    </citation>
    <scope>NUCLEOTIDE SEQUENCE [LARGE SCALE GENOMIC DNA]</scope>
    <source>
        <strain evidence="3 4">11-183</strain>
    </source>
</reference>
<dbReference type="GO" id="GO:0003885">
    <property type="term" value="F:D-arabinono-1,4-lactone oxidase activity"/>
    <property type="evidence" value="ECO:0007669"/>
    <property type="project" value="InterPro"/>
</dbReference>
<dbReference type="EMBL" id="MSIE01000054">
    <property type="protein sequence ID" value="OLF13531.1"/>
    <property type="molecule type" value="Genomic_DNA"/>
</dbReference>
<name>A0A1Q8CGL1_9PSEU</name>
<dbReference type="InterPro" id="IPR006094">
    <property type="entry name" value="Oxid_FAD_bind_N"/>
</dbReference>
<proteinExistence type="predicted"/>
<dbReference type="InterPro" id="IPR016169">
    <property type="entry name" value="FAD-bd_PCMH_sub2"/>
</dbReference>
<dbReference type="InterPro" id="IPR016171">
    <property type="entry name" value="Vanillyl_alc_oxidase_C-sub2"/>
</dbReference>
<dbReference type="GO" id="GO:0016020">
    <property type="term" value="C:membrane"/>
    <property type="evidence" value="ECO:0007669"/>
    <property type="project" value="InterPro"/>
</dbReference>
<dbReference type="STRING" id="1912961.BU204_26895"/>
<dbReference type="GO" id="GO:0071949">
    <property type="term" value="F:FAD binding"/>
    <property type="evidence" value="ECO:0007669"/>
    <property type="project" value="InterPro"/>
</dbReference>
<dbReference type="Gene3D" id="3.30.70.2530">
    <property type="match status" value="1"/>
</dbReference>
<keyword evidence="4" id="KW-1185">Reference proteome</keyword>
<dbReference type="Pfam" id="PF01565">
    <property type="entry name" value="FAD_binding_4"/>
    <property type="match status" value="1"/>
</dbReference>
<dbReference type="InterPro" id="IPR016166">
    <property type="entry name" value="FAD-bd_PCMH"/>
</dbReference>
<dbReference type="InterPro" id="IPR016167">
    <property type="entry name" value="FAD-bd_PCMH_sub1"/>
</dbReference>
<comment type="caution">
    <text evidence="3">The sequence shown here is derived from an EMBL/GenBank/DDBJ whole genome shotgun (WGS) entry which is preliminary data.</text>
</comment>
<keyword evidence="1" id="KW-0560">Oxidoreductase</keyword>
<dbReference type="Gene3D" id="3.30.465.10">
    <property type="match status" value="1"/>
</dbReference>
<dbReference type="AlphaFoldDB" id="A0A1Q8CGL1"/>
<evidence type="ECO:0000256" key="1">
    <source>
        <dbReference type="ARBA" id="ARBA00023002"/>
    </source>
</evidence>
<evidence type="ECO:0000259" key="2">
    <source>
        <dbReference type="PROSITE" id="PS51387"/>
    </source>
</evidence>
<organism evidence="3 4">
    <name type="scientific">Actinophytocola xanthii</name>
    <dbReference type="NCBI Taxonomy" id="1912961"/>
    <lineage>
        <taxon>Bacteria</taxon>
        <taxon>Bacillati</taxon>
        <taxon>Actinomycetota</taxon>
        <taxon>Actinomycetes</taxon>
        <taxon>Pseudonocardiales</taxon>
        <taxon>Pseudonocardiaceae</taxon>
    </lineage>
</organism>
<dbReference type="Gene3D" id="1.10.45.10">
    <property type="entry name" value="Vanillyl-alcohol Oxidase, Chain A, domain 4"/>
    <property type="match status" value="1"/>
</dbReference>
<dbReference type="InterPro" id="IPR036318">
    <property type="entry name" value="FAD-bd_PCMH-like_sf"/>
</dbReference>
<dbReference type="InterPro" id="IPR007173">
    <property type="entry name" value="ALO_C"/>
</dbReference>
<accession>A0A1Q8CGL1</accession>
<sequence length="406" mass="43514">MEQNWAGNLTYRASRIARPGSVAELQQLVAETPRIRALGSRHSFNELADTPEVLVSLDSLPAAISIADGQVTVPAATRYGDLAAALQAEGLALPNLASLPHISVAGAVATGTHGSGDGNGCLSTAVAALDVVGPTGELRRVARSDPEFDGHVVALGALGVVVSLTLDVLPTFEVRQTVYPRVPWSAVEDLDAVMSSAYSVSLFTDWTGEHLRQVWLKSTDSEPPADLHGAAPSPVPVHMIPEESVAAVTEQLSVPGAWLDRLPHFRMTHKPSSGDELQSEYLLPRDRAVEAIARIRAMGQRIAPVLHVTEIRSVAEDTLWLSGAYGRPAIAIHFTWHQKPAEVFALLPDIEAALLPLGARPHWGKCFATTDLAGQYPKWTDFAELRSDLDPAGVFGNPFLERLSLT</sequence>